<dbReference type="EMBL" id="JHEH01000012">
    <property type="protein sequence ID" value="KEP69646.1"/>
    <property type="molecule type" value="Genomic_DNA"/>
</dbReference>
<gene>
    <name evidence="2" type="ORF">DL1_03155</name>
</gene>
<accession>A0A074TCY5</accession>
<sequence>MDRALILAMADYARRAKEAALHTPGGVLLSSDRAGPLRAAARSHGVDVETLERELGFAAKANEPQSTATQQHTAALSEEMSHG</sequence>
<dbReference type="Proteomes" id="UP000027725">
    <property type="component" value="Unassembled WGS sequence"/>
</dbReference>
<reference evidence="2 3" key="1">
    <citation type="submission" date="2014-03" db="EMBL/GenBank/DDBJ databases">
        <title>The draft genome sequence of Thioclava dalianensis DLFJ1-1.</title>
        <authorList>
            <person name="Lai Q."/>
            <person name="Shao Z."/>
        </authorList>
    </citation>
    <scope>NUCLEOTIDE SEQUENCE [LARGE SCALE GENOMIC DNA]</scope>
    <source>
        <strain evidence="2 3">DLFJ1-1</strain>
    </source>
</reference>
<comment type="caution">
    <text evidence="2">The sequence shown here is derived from an EMBL/GenBank/DDBJ whole genome shotgun (WGS) entry which is preliminary data.</text>
</comment>
<dbReference type="AlphaFoldDB" id="A0A074TCY5"/>
<protein>
    <submittedName>
        <fullName evidence="2">Uncharacterized protein</fullName>
    </submittedName>
</protein>
<evidence type="ECO:0000256" key="1">
    <source>
        <dbReference type="SAM" id="MobiDB-lite"/>
    </source>
</evidence>
<keyword evidence="3" id="KW-1185">Reference proteome</keyword>
<proteinExistence type="predicted"/>
<evidence type="ECO:0000313" key="3">
    <source>
        <dbReference type="Proteomes" id="UP000027725"/>
    </source>
</evidence>
<evidence type="ECO:0000313" key="2">
    <source>
        <dbReference type="EMBL" id="KEP69646.1"/>
    </source>
</evidence>
<feature type="region of interest" description="Disordered" evidence="1">
    <location>
        <begin position="61"/>
        <end position="83"/>
    </location>
</feature>
<dbReference type="STRING" id="1185766.SAMN05216224_102695"/>
<organism evidence="2 3">
    <name type="scientific">Thioclava dalianensis</name>
    <dbReference type="NCBI Taxonomy" id="1185766"/>
    <lineage>
        <taxon>Bacteria</taxon>
        <taxon>Pseudomonadati</taxon>
        <taxon>Pseudomonadota</taxon>
        <taxon>Alphaproteobacteria</taxon>
        <taxon>Rhodobacterales</taxon>
        <taxon>Paracoccaceae</taxon>
        <taxon>Thioclava</taxon>
    </lineage>
</organism>
<name>A0A074TCY5_9RHOB</name>
<feature type="compositionally biased region" description="Polar residues" evidence="1">
    <location>
        <begin position="63"/>
        <end position="74"/>
    </location>
</feature>